<evidence type="ECO:0000256" key="1">
    <source>
        <dbReference type="SAM" id="Phobius"/>
    </source>
</evidence>
<keyword evidence="1" id="KW-1133">Transmembrane helix</keyword>
<dbReference type="InterPro" id="IPR006976">
    <property type="entry name" value="VanZ-like"/>
</dbReference>
<evidence type="ECO:0000259" key="2">
    <source>
        <dbReference type="Pfam" id="PF04892"/>
    </source>
</evidence>
<reference evidence="3 4" key="1">
    <citation type="journal article" date="2014" name="Genome Announc.">
        <title>Draft Genome Sequence of Geobacillus icigianus Strain G1w1T Isolated from Hot Springs in the Valley of Geysers, Kamchatka (Russian Federation).</title>
        <authorList>
            <person name="Bryanskaya A.V."/>
            <person name="Rozanov A.S."/>
            <person name="Logacheva M.D."/>
            <person name="Kotenko A.V."/>
            <person name="Peltek S.E."/>
        </authorList>
    </citation>
    <scope>NUCLEOTIDE SEQUENCE [LARGE SCALE GENOMIC DNA]</scope>
    <source>
        <strain evidence="3 4">G1w1</strain>
    </source>
</reference>
<protein>
    <recommendedName>
        <fullName evidence="2">VanZ-like domain-containing protein</fullName>
    </recommendedName>
</protein>
<evidence type="ECO:0000313" key="3">
    <source>
        <dbReference type="EMBL" id="MEB3751091.1"/>
    </source>
</evidence>
<dbReference type="EMBL" id="JPYA02000002">
    <property type="protein sequence ID" value="MEB3751091.1"/>
    <property type="molecule type" value="Genomic_DNA"/>
</dbReference>
<evidence type="ECO:0000313" key="4">
    <source>
        <dbReference type="Proteomes" id="UP000029267"/>
    </source>
</evidence>
<name>A0ABU6BGR0_9BACL</name>
<feature type="transmembrane region" description="Helical" evidence="1">
    <location>
        <begin position="124"/>
        <end position="146"/>
    </location>
</feature>
<feature type="domain" description="VanZ-like" evidence="2">
    <location>
        <begin position="39"/>
        <end position="174"/>
    </location>
</feature>
<keyword evidence="1" id="KW-0812">Transmembrane</keyword>
<dbReference type="Pfam" id="PF04892">
    <property type="entry name" value="VanZ"/>
    <property type="match status" value="1"/>
</dbReference>
<proteinExistence type="predicted"/>
<keyword evidence="1" id="KW-0472">Membrane</keyword>
<feature type="transmembrane region" description="Helical" evidence="1">
    <location>
        <begin position="101"/>
        <end position="118"/>
    </location>
</feature>
<feature type="transmembrane region" description="Helical" evidence="1">
    <location>
        <begin position="34"/>
        <end position="55"/>
    </location>
</feature>
<dbReference type="Proteomes" id="UP000029267">
    <property type="component" value="Unassembled WGS sequence"/>
</dbReference>
<dbReference type="PANTHER" id="PTHR36834">
    <property type="entry name" value="MEMBRANE PROTEIN-RELATED"/>
    <property type="match status" value="1"/>
</dbReference>
<sequence>MLTFDIPIVFLFFIPLVVLLIRRNYKNIPFSKSLIFVIFYIHVVVVIGITLFPIPFQKELLHDLKASHIESSINFVPFLSIIKILSLHSIGTGFAQIGGNFLLLLPLGIYLPLLFYRVNSFKRVSFIVCLCSFMIESMQFFISLILNYHYKAVDVDDVILNTLGGQFGYLIYRITIPSIERNVDLSRFTNNLRFKE</sequence>
<dbReference type="InterPro" id="IPR053150">
    <property type="entry name" value="Teicoplanin_resist-assoc"/>
</dbReference>
<organism evidence="3 4">
    <name type="scientific">Geobacillus icigianus</name>
    <dbReference type="NCBI Taxonomy" id="1430331"/>
    <lineage>
        <taxon>Bacteria</taxon>
        <taxon>Bacillati</taxon>
        <taxon>Bacillota</taxon>
        <taxon>Bacilli</taxon>
        <taxon>Bacillales</taxon>
        <taxon>Anoxybacillaceae</taxon>
        <taxon>Geobacillus</taxon>
    </lineage>
</organism>
<comment type="caution">
    <text evidence="3">The sequence shown here is derived from an EMBL/GenBank/DDBJ whole genome shotgun (WGS) entry which is preliminary data.</text>
</comment>
<keyword evidence="4" id="KW-1185">Reference proteome</keyword>
<feature type="transmembrane region" description="Helical" evidence="1">
    <location>
        <begin position="6"/>
        <end position="22"/>
    </location>
</feature>
<gene>
    <name evidence="3" type="ORF">EP10_001932</name>
</gene>
<accession>A0ABU6BGR0</accession>
<dbReference type="PANTHER" id="PTHR36834:SF1">
    <property type="entry name" value="INTEGRAL MEMBRANE PROTEIN"/>
    <property type="match status" value="1"/>
</dbReference>